<keyword evidence="2" id="KW-0418">Kinase</keyword>
<evidence type="ECO:0000313" key="2">
    <source>
        <dbReference type="EMBL" id="CUG90852.1"/>
    </source>
</evidence>
<name>A0A0S4JHB1_BODSA</name>
<sequence length="141" mass="14867">FGSAAAVTPTPKPTSPLRQRATKPVATTTPPSAPPTPAAHPLGNKSVQQITDMVSSLLESIPSSISSPSNSKTNATAADIFKALHNDDELFLLTKVLILTRQGKDRAYIEDGLFKLLVAMRPEVDALKAIELLLPPTSKGG</sequence>
<gene>
    <name evidence="2" type="ORF">BSAL_02330</name>
</gene>
<dbReference type="Proteomes" id="UP000051952">
    <property type="component" value="Unassembled WGS sequence"/>
</dbReference>
<keyword evidence="2" id="KW-0808">Transferase</keyword>
<feature type="non-terminal residue" evidence="2">
    <location>
        <position position="1"/>
    </location>
</feature>
<dbReference type="AlphaFoldDB" id="A0A0S4JHB1"/>
<reference evidence="3" key="1">
    <citation type="submission" date="2015-09" db="EMBL/GenBank/DDBJ databases">
        <authorList>
            <consortium name="Pathogen Informatics"/>
        </authorList>
    </citation>
    <scope>NUCLEOTIDE SEQUENCE [LARGE SCALE GENOMIC DNA]</scope>
    <source>
        <strain evidence="3">Lake Konstanz</strain>
    </source>
</reference>
<evidence type="ECO:0000256" key="1">
    <source>
        <dbReference type="SAM" id="MobiDB-lite"/>
    </source>
</evidence>
<proteinExistence type="predicted"/>
<dbReference type="GO" id="GO:0016301">
    <property type="term" value="F:kinase activity"/>
    <property type="evidence" value="ECO:0007669"/>
    <property type="project" value="UniProtKB-KW"/>
</dbReference>
<dbReference type="EMBL" id="CYKH01001867">
    <property type="protein sequence ID" value="CUG90852.1"/>
    <property type="molecule type" value="Genomic_DNA"/>
</dbReference>
<feature type="region of interest" description="Disordered" evidence="1">
    <location>
        <begin position="1"/>
        <end position="44"/>
    </location>
</feature>
<dbReference type="VEuPathDB" id="TriTrypDB:BSAL_02330"/>
<organism evidence="2 3">
    <name type="scientific">Bodo saltans</name>
    <name type="common">Flagellated protozoan</name>
    <dbReference type="NCBI Taxonomy" id="75058"/>
    <lineage>
        <taxon>Eukaryota</taxon>
        <taxon>Discoba</taxon>
        <taxon>Euglenozoa</taxon>
        <taxon>Kinetoplastea</taxon>
        <taxon>Metakinetoplastina</taxon>
        <taxon>Eubodonida</taxon>
        <taxon>Bodonidae</taxon>
        <taxon>Bodo</taxon>
    </lineage>
</organism>
<keyword evidence="3" id="KW-1185">Reference proteome</keyword>
<protein>
    <submittedName>
        <fullName evidence="2">Protein kinase, putative</fullName>
    </submittedName>
</protein>
<evidence type="ECO:0000313" key="3">
    <source>
        <dbReference type="Proteomes" id="UP000051952"/>
    </source>
</evidence>
<accession>A0A0S4JHB1</accession>